<feature type="transmembrane region" description="Helical" evidence="22">
    <location>
        <begin position="2510"/>
        <end position="2540"/>
    </location>
</feature>
<dbReference type="SMART" id="SM00547">
    <property type="entry name" value="ZnF_RBZ"/>
    <property type="match status" value="1"/>
</dbReference>
<reference evidence="25" key="2">
    <citation type="submission" date="2021-03" db="UniProtKB">
        <authorList>
            <consortium name="EnsemblPlants"/>
        </authorList>
    </citation>
    <scope>IDENTIFICATION</scope>
</reference>
<keyword evidence="10" id="KW-0677">Repeat</keyword>
<keyword evidence="6" id="KW-0813">Transport</keyword>
<keyword evidence="12" id="KW-0862">Zinc</keyword>
<feature type="compositionally biased region" description="Basic and acidic residues" evidence="21">
    <location>
        <begin position="1488"/>
        <end position="1505"/>
    </location>
</feature>
<dbReference type="GO" id="GO:0006886">
    <property type="term" value="P:intracellular protein transport"/>
    <property type="evidence" value="ECO:0007669"/>
    <property type="project" value="InterPro"/>
</dbReference>
<evidence type="ECO:0000256" key="6">
    <source>
        <dbReference type="ARBA" id="ARBA00022448"/>
    </source>
</evidence>
<dbReference type="Gene3D" id="1.25.10.10">
    <property type="entry name" value="Leucine-rich Repeat Variant"/>
    <property type="match status" value="1"/>
</dbReference>
<evidence type="ECO:0000256" key="7">
    <source>
        <dbReference type="ARBA" id="ARBA00022490"/>
    </source>
</evidence>
<evidence type="ECO:0000256" key="13">
    <source>
        <dbReference type="ARBA" id="ARBA00022892"/>
    </source>
</evidence>
<dbReference type="GO" id="GO:0030126">
    <property type="term" value="C:COPI vesicle coat"/>
    <property type="evidence" value="ECO:0007669"/>
    <property type="project" value="InterPro"/>
</dbReference>
<dbReference type="InterPro" id="IPR008480">
    <property type="entry name" value="DUF761_pln"/>
</dbReference>
<feature type="compositionally biased region" description="Low complexity" evidence="21">
    <location>
        <begin position="1238"/>
        <end position="1252"/>
    </location>
</feature>
<dbReference type="SUPFAM" id="SSF52087">
    <property type="entry name" value="CRAL/TRIO domain"/>
    <property type="match status" value="1"/>
</dbReference>
<dbReference type="InterPro" id="IPR035952">
    <property type="entry name" value="Rhomboid-like_sf"/>
</dbReference>
<feature type="compositionally biased region" description="Polar residues" evidence="21">
    <location>
        <begin position="1262"/>
        <end position="1274"/>
    </location>
</feature>
<dbReference type="FunFam" id="1.20.1540.10:FF:000026">
    <property type="entry name" value="Rhomboid-like protein 14, mitochondrial"/>
    <property type="match status" value="1"/>
</dbReference>
<dbReference type="Pfam" id="PF03765">
    <property type="entry name" value="CRAL_TRIO_N"/>
    <property type="match status" value="1"/>
</dbReference>
<feature type="compositionally biased region" description="Low complexity" evidence="21">
    <location>
        <begin position="1292"/>
        <end position="1303"/>
    </location>
</feature>
<evidence type="ECO:0000313" key="26">
    <source>
        <dbReference type="Proteomes" id="UP000596661"/>
    </source>
</evidence>
<dbReference type="CDD" id="cd00170">
    <property type="entry name" value="SEC14"/>
    <property type="match status" value="1"/>
</dbReference>
<dbReference type="GO" id="GO:0004252">
    <property type="term" value="F:serine-type endopeptidase activity"/>
    <property type="evidence" value="ECO:0007669"/>
    <property type="project" value="InterPro"/>
</dbReference>
<comment type="similarity">
    <text evidence="4">Belongs to the peptidase S54 family.</text>
</comment>
<dbReference type="SUPFAM" id="SSF46938">
    <property type="entry name" value="CRAL/TRIO N-terminal domain"/>
    <property type="match status" value="1"/>
</dbReference>
<evidence type="ECO:0000256" key="19">
    <source>
        <dbReference type="ARBA" id="ARBA00025536"/>
    </source>
</evidence>
<keyword evidence="14" id="KW-0653">Protein transport</keyword>
<accession>A0A803Q437</accession>
<evidence type="ECO:0000256" key="15">
    <source>
        <dbReference type="ARBA" id="ARBA00022989"/>
    </source>
</evidence>
<evidence type="ECO:0000256" key="2">
    <source>
        <dbReference type="ARBA" id="ARBA00004255"/>
    </source>
</evidence>
<keyword evidence="16" id="KW-0333">Golgi apparatus</keyword>
<evidence type="ECO:0000256" key="9">
    <source>
        <dbReference type="ARBA" id="ARBA00022723"/>
    </source>
</evidence>
<dbReference type="InterPro" id="IPR016024">
    <property type="entry name" value="ARM-type_fold"/>
</dbReference>
<dbReference type="SMART" id="SM01100">
    <property type="entry name" value="CRAL_TRIO_N"/>
    <property type="match status" value="1"/>
</dbReference>
<dbReference type="EMBL" id="UZAU01000675">
    <property type="status" value="NOT_ANNOTATED_CDS"/>
    <property type="molecule type" value="Genomic_DNA"/>
</dbReference>
<dbReference type="InterPro" id="IPR011989">
    <property type="entry name" value="ARM-like"/>
</dbReference>
<feature type="region of interest" description="Disordered" evidence="21">
    <location>
        <begin position="1885"/>
        <end position="1916"/>
    </location>
</feature>
<evidence type="ECO:0000256" key="11">
    <source>
        <dbReference type="ARBA" id="ARBA00022771"/>
    </source>
</evidence>
<feature type="transmembrane region" description="Helical" evidence="22">
    <location>
        <begin position="2438"/>
        <end position="2464"/>
    </location>
</feature>
<feature type="compositionally biased region" description="Polar residues" evidence="21">
    <location>
        <begin position="1226"/>
        <end position="1237"/>
    </location>
</feature>
<dbReference type="Gene3D" id="1.20.1540.10">
    <property type="entry name" value="Rhomboid-like"/>
    <property type="match status" value="1"/>
</dbReference>
<evidence type="ECO:0000256" key="12">
    <source>
        <dbReference type="ARBA" id="ARBA00022833"/>
    </source>
</evidence>
<comment type="subcellular location">
    <subcellularLocation>
        <location evidence="3">Cytoplasmic vesicle</location>
        <location evidence="3">COPI-coated vesicle membrane</location>
        <topology evidence="3">Peripheral membrane protein</topology>
        <orientation evidence="3">Cytoplasmic side</orientation>
    </subcellularLocation>
    <subcellularLocation>
        <location evidence="2">Golgi apparatus membrane</location>
        <topology evidence="2">Peripheral membrane protein</topology>
        <orientation evidence="2">Cytoplasmic side</orientation>
    </subcellularLocation>
    <subcellularLocation>
        <location evidence="1">Membrane</location>
        <topology evidence="1">Multi-pass membrane protein</topology>
    </subcellularLocation>
</comment>
<dbReference type="PROSITE" id="PS01358">
    <property type="entry name" value="ZF_RANBP2_1"/>
    <property type="match status" value="1"/>
</dbReference>
<dbReference type="FunFam" id="3.40.525.10:FF:000008">
    <property type="entry name" value="Phosphatidylinositol transfer protein 3"/>
    <property type="match status" value="1"/>
</dbReference>
<dbReference type="Pfam" id="PF00650">
    <property type="entry name" value="CRAL_TRIO"/>
    <property type="match status" value="1"/>
</dbReference>
<dbReference type="GO" id="GO:0008270">
    <property type="term" value="F:zinc ion binding"/>
    <property type="evidence" value="ECO:0007669"/>
    <property type="project" value="UniProtKB-KW"/>
</dbReference>
<dbReference type="InterPro" id="IPR001251">
    <property type="entry name" value="CRAL-TRIO_dom"/>
</dbReference>
<dbReference type="GO" id="GO:0006891">
    <property type="term" value="P:intra-Golgi vesicle-mediated transport"/>
    <property type="evidence" value="ECO:0007669"/>
    <property type="project" value="TreeGrafter"/>
</dbReference>
<keyword evidence="18" id="KW-0968">Cytoplasmic vesicle</keyword>
<dbReference type="GO" id="GO:0000139">
    <property type="term" value="C:Golgi membrane"/>
    <property type="evidence" value="ECO:0007669"/>
    <property type="project" value="UniProtKB-SubCell"/>
</dbReference>
<feature type="compositionally biased region" description="Basic and acidic residues" evidence="21">
    <location>
        <begin position="1442"/>
        <end position="1463"/>
    </location>
</feature>
<dbReference type="Gene3D" id="3.40.525.10">
    <property type="entry name" value="CRAL-TRIO lipid binding domain"/>
    <property type="match status" value="1"/>
</dbReference>
<evidence type="ECO:0000256" key="16">
    <source>
        <dbReference type="ARBA" id="ARBA00023034"/>
    </source>
</evidence>
<keyword evidence="7" id="KW-0963">Cytoplasm</keyword>
<dbReference type="PANTHER" id="PTHR10635">
    <property type="entry name" value="COATOMER SUBUNIT BETA"/>
    <property type="match status" value="1"/>
</dbReference>
<dbReference type="PROSITE" id="PS50199">
    <property type="entry name" value="ZF_RANBP2_2"/>
    <property type="match status" value="1"/>
</dbReference>
<dbReference type="Gene3D" id="2.30.30.380">
    <property type="entry name" value="Zn-finger domain of Sec23/24"/>
    <property type="match status" value="1"/>
</dbReference>
<evidence type="ECO:0000256" key="20">
    <source>
        <dbReference type="PROSITE-ProRule" id="PRU00322"/>
    </source>
</evidence>
<evidence type="ECO:0000256" key="4">
    <source>
        <dbReference type="ARBA" id="ARBA00009045"/>
    </source>
</evidence>
<evidence type="ECO:0000256" key="22">
    <source>
        <dbReference type="SAM" id="Phobius"/>
    </source>
</evidence>
<evidence type="ECO:0000256" key="8">
    <source>
        <dbReference type="ARBA" id="ARBA00022692"/>
    </source>
</evidence>
<name>A0A803Q437_CANSA</name>
<dbReference type="InterPro" id="IPR036865">
    <property type="entry name" value="CRAL-TRIO_dom_sf"/>
</dbReference>
<dbReference type="Proteomes" id="UP000596661">
    <property type="component" value="Chromosome 7"/>
</dbReference>
<dbReference type="InterPro" id="IPR001876">
    <property type="entry name" value="Znf_RanBP2"/>
</dbReference>
<dbReference type="Pfam" id="PF14806">
    <property type="entry name" value="Coatomer_b_Cpla"/>
    <property type="match status" value="1"/>
</dbReference>
<evidence type="ECO:0000256" key="21">
    <source>
        <dbReference type="SAM" id="MobiDB-lite"/>
    </source>
</evidence>
<dbReference type="Pfam" id="PF07718">
    <property type="entry name" value="Coatamer_beta_C"/>
    <property type="match status" value="1"/>
</dbReference>
<dbReference type="Gramene" id="evm.model.07.1853">
    <property type="protein sequence ID" value="cds.evm.model.07.1853"/>
    <property type="gene ID" value="evm.TU.07.1853"/>
</dbReference>
<dbReference type="PANTHER" id="PTHR10635:SF0">
    <property type="entry name" value="COATOMER SUBUNIT BETA"/>
    <property type="match status" value="1"/>
</dbReference>
<dbReference type="SUPFAM" id="SSF144091">
    <property type="entry name" value="Rhomboid-like"/>
    <property type="match status" value="1"/>
</dbReference>
<dbReference type="InterPro" id="IPR036443">
    <property type="entry name" value="Znf_RanBP2_sf"/>
</dbReference>
<feature type="domain" description="CRAL-TRIO" evidence="23">
    <location>
        <begin position="1679"/>
        <end position="1842"/>
    </location>
</feature>
<keyword evidence="17 22" id="KW-0472">Membrane</keyword>
<dbReference type="InterPro" id="IPR016460">
    <property type="entry name" value="COPB1"/>
</dbReference>
<sequence length="2665" mass="297694">MEKSCTLLVHFDKGTPALANEINEALQGSEIEYKIDAMKKAIMLLLNGETIPNLFITIIRFVLTSEDHTMQKLLLLYLEIIEKTDSKGKILPEMILICQNLRNNLQHPNEYIRGVTLRFLCRLNEPEIVEPLIPSILQNLEHRHPYVRRNAVLAVMFVYRLPGGDQMLVDAPEIIEKFLTSEQDNSSKHNAFLMLFTCAQDRAVNYLFTHIDKIIDWGEQLQMVVLELIKKVCRTNKGEKGKYIKIIISLLNAPSSAVIYECAGTLVSLSSAPTAVRAAASTYCQLLLSQSDNNVKLIVLDRLNELKASHREIMVELVMDVLRALSSPNVDIQKKTLDIVLDLINHRNVDEVVLMLKKEVVKTQSGEHEKNGEYRQMLVQAIHTCAIKFPEVASTVVHLLMDFLGDSNVGSAIDVAVFVREIIETNPKLRVSIITRLLDTFYQIRASRVCACALWIIGEYCLSLSEVEGGISTIKQCLGDLPFFTASEDVEGQDTQKTAQPVNSTTVSSRRPVVLADGTYATQSAVLETALSPPTLVHGSASIGNLRSLILSGDFFLGAVVACTLTKLVLRLEEVQTLKTEVNKASTQVLLIFVSMLQLGQSSALPQPMDNDSHERIVLCIRLLCNTGDEARKIWLQSCRESFVKMLADKQRRETEELKAMAQISNAQPDDLIDFYHLKSRKGMSQLELEDEVQDDLKRATGEFTNDGDDANKLNRIIQLTGFSDPVYAEAYVTVHHYDIVLDVTVINRTKETLQNLCLELATMGDLKLVERPQNYTLAPESSKQIKANIKVSSTETGVIFGNIVYETSSNVHDRMVIVLNDIHIDIMDYISPAYCADVAFRTMWAEFEWENKVAVNTVIQSEKEFLDHIIKSTNMKCLTPLSALEGECGFLASNLYAKSVFGEDALVNVSIEKQTDGKLSGYIRIRSKTQVAILIILLPLFPSQAPDFISESVITKFWELIHLLFIGIAVSYGLFSRRNNNVEIRFDETDLSSSKVETLHYDMSKMFQISSNCDDGFVDPNLSVSENGVCFQGWNSKYLQGESMVVVAQPNYGENRLVADYKPLGLPGSLSESFVNDSQEKFFGELCCPQNDGIEFNKLGSGLSSSLGSQQGSLSESSVKNPQENFFGEICYPQNEGIELNNLGSGLGSNAQSSLPESYVKDSQENYFGELCSPQNEGIEFNEAVVVSSPSPVPWRPRSGRRRRMRERVCSDLRPSSHFRPLSVDETQFESLRKTGSPSNDSPSHSVSSEEMNSKIEDECSSNSAKSFQGSYASSSSPSPPYLKNSDVRNSKSSQGSSGSDSPSPPKMNDEVSEVLNSELEVDDDNKTQGYGWSPASSGFPSPLKPINDQALEVMSSEREQDGSKPKGFRGLLPKPVKHGMRKTKSFQGSSAGRPRSPPKPVNDKASLSGFHARGHSVGSSYENDLASPKEYYWNEQQEPSESRREDMLSNKESELKSERKVSSPTKASLRGKSVRTIRSRGTTSKAYDKGEEGRKETMRHEGVESLVSGSNKPNLDKASATKMNTVPAEYRNREREETSENVSVGSEEDDAKSEAEDGDNKFLSSSREDADAESVIDATSDSNEVDKKAGEFIAKFREQIRLQKVASFDRSKDLEFLQINEVRKMIGSIADKLPDICSEASILRYLRARSWNTAKAGKMLKQTIKWRLDYKPENIRWEDIAREAETGKIYRANYFDKFGRAVLIMRPGFQNTNVVSGQIKYLVYCMENAIINLKSDQEQMVWLVDFQNWNTSSISIKATRETANVLQNHYPERLGFGILYNPPKIFESFWKMVKPFIEPKTFKKVKFVYSNNPQSQKIMEELFDMDKLESSFGGRNSVSFDYEAYAQRMKEDEKNMSNLINSRSSSPSLVSETHQLSEALASDLGSDGDEVKSSSDDEIIPSDLVLDDEKTPDRSELHNDAAMTLLELITKATVSAQTPTTPPDYPVVLDPDSIFPNLNLEDSELCASNLAVPVTGWKISQLDAEIIDLCKHFFTKLQGKLKNPTTFAKEEFLEILKSFLENVNEKLGLSIRVASSNSGYTKVLVEKVGFCMGKDVAALVLEACIVFEIWELVETLISYGLVVNSCYPSLVPKLVASERSDLLCHCIKQASDLGSSELLAILKYFLSFSKKAASDNTMLNVRNEWEKQALFAMEKATDKTLSVENSILAKEAAVLLMVAYDNFSSQELCLHYLLASVNIDDVVLSSAFSKLNGKEMKSLIRYLGKWLKKYERFPQAVPCQKASTLFGLKACDWVPKLEDVARCLGLVLDGNFSALVLHPGFHEELISIESVVCSLALDSRLFCSVANVIENFEKSKADKSCFAMAGRGGGRTRGLLPFLALETVLHYQRLERKPPVTAGLMAANCLIYLRPAFLDSILPTIDEVWFNPRLIFKYGDLKRFFLSPFYHIGEPHLFYNMLSLLWKGVQLETSMSSVEFASMVASLLAMSQGITLLLAKSLLLFFDYGKPYYSEYAVGFSGVLFAMKVVLNAQSSNYTDVYGLIVPSRYAAWAELILIQMFVPGVSFLGHLGGILAGIAYLRLKGSFSGPDPLSILIGAFSQGLTSFVTWPMRIVKDLFRWRRRRISGRGYVGGGGNRRGRAESQATWRCPACTYDNYGLLSICEMCGTSRNGDDLSSFSPPFSRGLDDRLSLDELRRRRIERFNR</sequence>
<feature type="compositionally biased region" description="Polar residues" evidence="21">
    <location>
        <begin position="1329"/>
        <end position="1341"/>
    </location>
</feature>
<dbReference type="PROSITE" id="PS50191">
    <property type="entry name" value="CRAL_TRIO"/>
    <property type="match status" value="1"/>
</dbReference>
<dbReference type="SUPFAM" id="SSF90209">
    <property type="entry name" value="Ran binding protein zinc finger-like"/>
    <property type="match status" value="1"/>
</dbReference>
<proteinExistence type="inferred from homology"/>
<evidence type="ECO:0000256" key="5">
    <source>
        <dbReference type="ARBA" id="ARBA00011775"/>
    </source>
</evidence>
<feature type="compositionally biased region" description="Basic residues" evidence="21">
    <location>
        <begin position="1377"/>
        <end position="1386"/>
    </location>
</feature>
<evidence type="ECO:0000256" key="1">
    <source>
        <dbReference type="ARBA" id="ARBA00004141"/>
    </source>
</evidence>
<feature type="region of interest" description="Disordered" evidence="21">
    <location>
        <begin position="1188"/>
        <end position="1583"/>
    </location>
</feature>
<dbReference type="EnsemblPlants" id="evm.model.07.1853">
    <property type="protein sequence ID" value="cds.evm.model.07.1853"/>
    <property type="gene ID" value="evm.TU.07.1853"/>
</dbReference>
<dbReference type="InterPro" id="IPR011710">
    <property type="entry name" value="Coatomer_bsu_C"/>
</dbReference>
<evidence type="ECO:0000256" key="18">
    <source>
        <dbReference type="ARBA" id="ARBA00023329"/>
    </source>
</evidence>
<evidence type="ECO:0000259" key="23">
    <source>
        <dbReference type="PROSITE" id="PS50191"/>
    </source>
</evidence>
<dbReference type="Pfam" id="PF01602">
    <property type="entry name" value="Adaptin_N"/>
    <property type="match status" value="1"/>
</dbReference>
<protein>
    <submittedName>
        <fullName evidence="25">Uncharacterized protein</fullName>
    </submittedName>
</protein>
<comment type="function">
    <text evidence="19">The coatomer is a cytosolic protein complex that binds to dilysine motifs and reversibly associates with Golgi non-clathrin-coated vesicles, which further mediate biosynthetic protein transport from the ER, via the Golgi up to the trans Golgi network. Coatomer complex is required for budding from Golgi membranes, and is essential for the retrograde Golgi-to-ER transport of dilysine-tagged proteins.</text>
</comment>
<dbReference type="Pfam" id="PF01694">
    <property type="entry name" value="Rhomboid"/>
    <property type="match status" value="1"/>
</dbReference>
<keyword evidence="15 22" id="KW-1133">Transmembrane helix</keyword>
<comment type="subunit">
    <text evidence="5">Oligomeric complex that consists of at least the alpha, beta, beta', gamma, delta, epsilon and zeta subunits.</text>
</comment>
<dbReference type="SMART" id="SM00516">
    <property type="entry name" value="SEC14"/>
    <property type="match status" value="1"/>
</dbReference>
<evidence type="ECO:0000259" key="24">
    <source>
        <dbReference type="PROSITE" id="PS50199"/>
    </source>
</evidence>
<evidence type="ECO:0000256" key="17">
    <source>
        <dbReference type="ARBA" id="ARBA00023136"/>
    </source>
</evidence>
<evidence type="ECO:0000313" key="25">
    <source>
        <dbReference type="EnsemblPlants" id="cds.evm.model.07.1853"/>
    </source>
</evidence>
<dbReference type="InterPro" id="IPR011074">
    <property type="entry name" value="CRAL/TRIO_N_dom"/>
</dbReference>
<organism evidence="25 26">
    <name type="scientific">Cannabis sativa</name>
    <name type="common">Hemp</name>
    <name type="synonym">Marijuana</name>
    <dbReference type="NCBI Taxonomy" id="3483"/>
    <lineage>
        <taxon>Eukaryota</taxon>
        <taxon>Viridiplantae</taxon>
        <taxon>Streptophyta</taxon>
        <taxon>Embryophyta</taxon>
        <taxon>Tracheophyta</taxon>
        <taxon>Spermatophyta</taxon>
        <taxon>Magnoliopsida</taxon>
        <taxon>eudicotyledons</taxon>
        <taxon>Gunneridae</taxon>
        <taxon>Pentapetalae</taxon>
        <taxon>rosids</taxon>
        <taxon>fabids</taxon>
        <taxon>Rosales</taxon>
        <taxon>Cannabaceae</taxon>
        <taxon>Cannabis</taxon>
    </lineage>
</organism>
<keyword evidence="9" id="KW-0479">Metal-binding</keyword>
<evidence type="ECO:0000256" key="14">
    <source>
        <dbReference type="ARBA" id="ARBA00022927"/>
    </source>
</evidence>
<dbReference type="FunFam" id="1.25.10.10:FF:000166">
    <property type="entry name" value="Coatomer subunit beta"/>
    <property type="match status" value="1"/>
</dbReference>
<dbReference type="Pfam" id="PF05553">
    <property type="entry name" value="DUF761"/>
    <property type="match status" value="1"/>
</dbReference>
<feature type="domain" description="RanBP2-type" evidence="24">
    <location>
        <begin position="2597"/>
        <end position="2632"/>
    </location>
</feature>
<reference evidence="25" key="1">
    <citation type="submission" date="2018-11" db="EMBL/GenBank/DDBJ databases">
        <authorList>
            <person name="Grassa J C."/>
        </authorList>
    </citation>
    <scope>NUCLEOTIDE SEQUENCE [LARGE SCALE GENOMIC DNA]</scope>
</reference>
<feature type="transmembrane region" description="Helical" evidence="22">
    <location>
        <begin position="2552"/>
        <end position="2574"/>
    </location>
</feature>
<evidence type="ECO:0000256" key="3">
    <source>
        <dbReference type="ARBA" id="ARBA00004347"/>
    </source>
</evidence>
<dbReference type="InterPro" id="IPR022764">
    <property type="entry name" value="Peptidase_S54_rhomboid_dom"/>
</dbReference>
<keyword evidence="13" id="KW-0931">ER-Golgi transport</keyword>
<keyword evidence="26" id="KW-1185">Reference proteome</keyword>
<feature type="compositionally biased region" description="Basic and acidic residues" evidence="21">
    <location>
        <begin position="1357"/>
        <end position="1366"/>
    </location>
</feature>
<dbReference type="GO" id="GO:0006888">
    <property type="term" value="P:endoplasmic reticulum to Golgi vesicle-mediated transport"/>
    <property type="evidence" value="ECO:0007669"/>
    <property type="project" value="TreeGrafter"/>
</dbReference>
<evidence type="ECO:0000256" key="10">
    <source>
        <dbReference type="ARBA" id="ARBA00022737"/>
    </source>
</evidence>
<dbReference type="GO" id="GO:0005198">
    <property type="term" value="F:structural molecule activity"/>
    <property type="evidence" value="ECO:0007669"/>
    <property type="project" value="InterPro"/>
</dbReference>
<keyword evidence="11 20" id="KW-0863">Zinc-finger</keyword>
<dbReference type="InterPro" id="IPR029446">
    <property type="entry name" value="COPB1_appendage_platform_dom"/>
</dbReference>
<dbReference type="InterPro" id="IPR036273">
    <property type="entry name" value="CRAL/TRIO_N_dom_sf"/>
</dbReference>
<keyword evidence="8 22" id="KW-0812">Transmembrane</keyword>
<dbReference type="SUPFAM" id="SSF48371">
    <property type="entry name" value="ARM repeat"/>
    <property type="match status" value="1"/>
</dbReference>
<dbReference type="InterPro" id="IPR002553">
    <property type="entry name" value="Clathrin/coatomer_adapt-like_N"/>
</dbReference>